<evidence type="ECO:0000256" key="2">
    <source>
        <dbReference type="SAM" id="SignalP"/>
    </source>
</evidence>
<dbReference type="PROSITE" id="PS51257">
    <property type="entry name" value="PROKAR_LIPOPROTEIN"/>
    <property type="match status" value="1"/>
</dbReference>
<dbReference type="AlphaFoldDB" id="A0A5C5V8T2"/>
<proteinExistence type="predicted"/>
<keyword evidence="4" id="KW-1185">Reference proteome</keyword>
<reference evidence="3 4" key="1">
    <citation type="submission" date="2019-02" db="EMBL/GenBank/DDBJ databases">
        <title>Deep-cultivation of Planctomycetes and their phenomic and genomic characterization uncovers novel biology.</title>
        <authorList>
            <person name="Wiegand S."/>
            <person name="Jogler M."/>
            <person name="Boedeker C."/>
            <person name="Pinto D."/>
            <person name="Vollmers J."/>
            <person name="Rivas-Marin E."/>
            <person name="Kohn T."/>
            <person name="Peeters S.H."/>
            <person name="Heuer A."/>
            <person name="Rast P."/>
            <person name="Oberbeckmann S."/>
            <person name="Bunk B."/>
            <person name="Jeske O."/>
            <person name="Meyerdierks A."/>
            <person name="Storesund J.E."/>
            <person name="Kallscheuer N."/>
            <person name="Luecker S."/>
            <person name="Lage O.M."/>
            <person name="Pohl T."/>
            <person name="Merkel B.J."/>
            <person name="Hornburger P."/>
            <person name="Mueller R.-W."/>
            <person name="Bruemmer F."/>
            <person name="Labrenz M."/>
            <person name="Spormann A.M."/>
            <person name="Op Den Camp H."/>
            <person name="Overmann J."/>
            <person name="Amann R."/>
            <person name="Jetten M.S.M."/>
            <person name="Mascher T."/>
            <person name="Medema M.H."/>
            <person name="Devos D.P."/>
            <person name="Kaster A.-K."/>
            <person name="Ovreas L."/>
            <person name="Rohde M."/>
            <person name="Galperin M.Y."/>
            <person name="Jogler C."/>
        </authorList>
    </citation>
    <scope>NUCLEOTIDE SEQUENCE [LARGE SCALE GENOMIC DNA]</scope>
    <source>
        <strain evidence="3 4">Enr8</strain>
    </source>
</reference>
<organism evidence="3 4">
    <name type="scientific">Blastopirellula retiformator</name>
    <dbReference type="NCBI Taxonomy" id="2527970"/>
    <lineage>
        <taxon>Bacteria</taxon>
        <taxon>Pseudomonadati</taxon>
        <taxon>Planctomycetota</taxon>
        <taxon>Planctomycetia</taxon>
        <taxon>Pirellulales</taxon>
        <taxon>Pirellulaceae</taxon>
        <taxon>Blastopirellula</taxon>
    </lineage>
</organism>
<evidence type="ECO:0000313" key="3">
    <source>
        <dbReference type="EMBL" id="TWT34383.1"/>
    </source>
</evidence>
<name>A0A5C5V8T2_9BACT</name>
<comment type="caution">
    <text evidence="3">The sequence shown here is derived from an EMBL/GenBank/DDBJ whole genome shotgun (WGS) entry which is preliminary data.</text>
</comment>
<dbReference type="OrthoDB" id="217847at2"/>
<feature type="signal peptide" evidence="2">
    <location>
        <begin position="1"/>
        <end position="22"/>
    </location>
</feature>
<feature type="region of interest" description="Disordered" evidence="1">
    <location>
        <begin position="126"/>
        <end position="147"/>
    </location>
</feature>
<keyword evidence="2" id="KW-0732">Signal</keyword>
<dbReference type="EMBL" id="SJPF01000002">
    <property type="protein sequence ID" value="TWT34383.1"/>
    <property type="molecule type" value="Genomic_DNA"/>
</dbReference>
<dbReference type="RefSeq" id="WP_146430590.1">
    <property type="nucleotide sequence ID" value="NZ_SJPF01000002.1"/>
</dbReference>
<sequence precursor="true">MKRSLPYYLSTLLLLTGCSSYASQIETIAVQGIVQMEGKPVENVEVAFLSEDLPMAFGITDAEGKYELATRRYGKGASPGDYTAKIYMTDKTAIGGTGRKVRIPKVYSEKGVAAVTVDADSGSQFDFDLVSKPPRKPKDWNEQEGEQ</sequence>
<evidence type="ECO:0000256" key="1">
    <source>
        <dbReference type="SAM" id="MobiDB-lite"/>
    </source>
</evidence>
<evidence type="ECO:0000313" key="4">
    <source>
        <dbReference type="Proteomes" id="UP000318878"/>
    </source>
</evidence>
<feature type="chain" id="PRO_5023089118" description="Carboxypeptidase regulatory-like domain-containing protein" evidence="2">
    <location>
        <begin position="23"/>
        <end position="147"/>
    </location>
</feature>
<dbReference type="Proteomes" id="UP000318878">
    <property type="component" value="Unassembled WGS sequence"/>
</dbReference>
<gene>
    <name evidence="3" type="ORF">Enr8_17910</name>
</gene>
<accession>A0A5C5V8T2</accession>
<protein>
    <recommendedName>
        <fullName evidence="5">Carboxypeptidase regulatory-like domain-containing protein</fullName>
    </recommendedName>
</protein>
<evidence type="ECO:0008006" key="5">
    <source>
        <dbReference type="Google" id="ProtNLM"/>
    </source>
</evidence>